<protein>
    <submittedName>
        <fullName evidence="1">Uncharacterized protein</fullName>
    </submittedName>
</protein>
<evidence type="ECO:0000313" key="2">
    <source>
        <dbReference type="Proteomes" id="UP000322244"/>
    </source>
</evidence>
<name>A0A5A7S4U4_9NOCA</name>
<organism evidence="1 2">
    <name type="scientific">Antrihabitans cavernicola</name>
    <dbReference type="NCBI Taxonomy" id="2495913"/>
    <lineage>
        <taxon>Bacteria</taxon>
        <taxon>Bacillati</taxon>
        <taxon>Actinomycetota</taxon>
        <taxon>Actinomycetes</taxon>
        <taxon>Mycobacteriales</taxon>
        <taxon>Nocardiaceae</taxon>
        <taxon>Antrihabitans</taxon>
    </lineage>
</organism>
<evidence type="ECO:0000313" key="1">
    <source>
        <dbReference type="EMBL" id="KAA0020107.1"/>
    </source>
</evidence>
<reference evidence="1 2" key="1">
    <citation type="submission" date="2019-07" db="EMBL/GenBank/DDBJ databases">
        <title>Rhodococcus cavernicolus sp. nov., isolated from a cave.</title>
        <authorList>
            <person name="Lee S.D."/>
        </authorList>
    </citation>
    <scope>NUCLEOTIDE SEQUENCE [LARGE SCALE GENOMIC DNA]</scope>
    <source>
        <strain evidence="1 2">C1-24</strain>
    </source>
</reference>
<accession>A0A5A7S4U4</accession>
<dbReference type="RefSeq" id="WP_149432257.1">
    <property type="nucleotide sequence ID" value="NZ_VLNY01000013.1"/>
</dbReference>
<gene>
    <name evidence="1" type="ORF">FOY51_21115</name>
</gene>
<dbReference type="Proteomes" id="UP000322244">
    <property type="component" value="Unassembled WGS sequence"/>
</dbReference>
<keyword evidence="2" id="KW-1185">Reference proteome</keyword>
<dbReference type="EMBL" id="VLNY01000013">
    <property type="protein sequence ID" value="KAA0020107.1"/>
    <property type="molecule type" value="Genomic_DNA"/>
</dbReference>
<dbReference type="AlphaFoldDB" id="A0A5A7S4U4"/>
<sequence>MTKEVSPDAAQARIFIALLEAELAIATTAIAATDAWLARLPEDALADVEHRLWLQARKLRLDVDELQRQVDSLAKRFLKAR</sequence>
<proteinExistence type="predicted"/>
<comment type="caution">
    <text evidence="1">The sequence shown here is derived from an EMBL/GenBank/DDBJ whole genome shotgun (WGS) entry which is preliminary data.</text>
</comment>